<keyword evidence="1" id="KW-1133">Transmembrane helix</keyword>
<feature type="transmembrane region" description="Helical" evidence="1">
    <location>
        <begin position="12"/>
        <end position="35"/>
    </location>
</feature>
<gene>
    <name evidence="2" type="primary">Necator_chrIV.g16016</name>
    <name evidence="2" type="ORF">RB195_002720</name>
</gene>
<evidence type="ECO:0000256" key="1">
    <source>
        <dbReference type="SAM" id="Phobius"/>
    </source>
</evidence>
<reference evidence="2 3" key="1">
    <citation type="submission" date="2023-08" db="EMBL/GenBank/DDBJ databases">
        <title>A Necator americanus chromosomal reference genome.</title>
        <authorList>
            <person name="Ilik V."/>
            <person name="Petrzelkova K.J."/>
            <person name="Pardy F."/>
            <person name="Fuh T."/>
            <person name="Niatou-Singa F.S."/>
            <person name="Gouil Q."/>
            <person name="Baker L."/>
            <person name="Ritchie M.E."/>
            <person name="Jex A.R."/>
            <person name="Gazzola D."/>
            <person name="Li H."/>
            <person name="Toshio Fujiwara R."/>
            <person name="Zhan B."/>
            <person name="Aroian R.V."/>
            <person name="Pafco B."/>
            <person name="Schwarz E.M."/>
        </authorList>
    </citation>
    <scope>NUCLEOTIDE SEQUENCE [LARGE SCALE GENOMIC DNA]</scope>
    <source>
        <strain evidence="2 3">Aroian</strain>
        <tissue evidence="2">Whole animal</tissue>
    </source>
</reference>
<name>A0ABR1DN74_NECAM</name>
<dbReference type="SUPFAM" id="SSF81324">
    <property type="entry name" value="Voltage-gated potassium channels"/>
    <property type="match status" value="1"/>
</dbReference>
<comment type="caution">
    <text evidence="2">The sequence shown here is derived from an EMBL/GenBank/DDBJ whole genome shotgun (WGS) entry which is preliminary data.</text>
</comment>
<keyword evidence="3" id="KW-1185">Reference proteome</keyword>
<organism evidence="2 3">
    <name type="scientific">Necator americanus</name>
    <name type="common">Human hookworm</name>
    <dbReference type="NCBI Taxonomy" id="51031"/>
    <lineage>
        <taxon>Eukaryota</taxon>
        <taxon>Metazoa</taxon>
        <taxon>Ecdysozoa</taxon>
        <taxon>Nematoda</taxon>
        <taxon>Chromadorea</taxon>
        <taxon>Rhabditida</taxon>
        <taxon>Rhabditina</taxon>
        <taxon>Rhabditomorpha</taxon>
        <taxon>Strongyloidea</taxon>
        <taxon>Ancylostomatidae</taxon>
        <taxon>Bunostominae</taxon>
        <taxon>Necator</taxon>
    </lineage>
</organism>
<dbReference type="EMBL" id="JAVFWL010000004">
    <property type="protein sequence ID" value="KAK6750926.1"/>
    <property type="molecule type" value="Genomic_DNA"/>
</dbReference>
<sequence length="169" mass="18844">MKGVLKRASTVAVHIALILGVSVYTLFGAVTMLTLESPERVRAQNRRDVKGEERDVFTRVYLGSEIAAMDPGYKKATAVRLTRINSSQALIRGTEIASVPVTSEVKELDVPTVEQEIKADVEKWSFGNSLIFAFTVITTIGLKRRYTIMDLDSHESIWLQVYSNIMGLH</sequence>
<evidence type="ECO:0008006" key="4">
    <source>
        <dbReference type="Google" id="ProtNLM"/>
    </source>
</evidence>
<evidence type="ECO:0000313" key="2">
    <source>
        <dbReference type="EMBL" id="KAK6750926.1"/>
    </source>
</evidence>
<protein>
    <recommendedName>
        <fullName evidence="4">Potassium channel domain-containing protein</fullName>
    </recommendedName>
</protein>
<proteinExistence type="predicted"/>
<accession>A0ABR1DN74</accession>
<dbReference type="Proteomes" id="UP001303046">
    <property type="component" value="Unassembled WGS sequence"/>
</dbReference>
<dbReference type="Gene3D" id="1.10.287.70">
    <property type="match status" value="1"/>
</dbReference>
<keyword evidence="1" id="KW-0812">Transmembrane</keyword>
<evidence type="ECO:0000313" key="3">
    <source>
        <dbReference type="Proteomes" id="UP001303046"/>
    </source>
</evidence>
<keyword evidence="1" id="KW-0472">Membrane</keyword>